<accession>A0A073CBX0</accession>
<protein>
    <submittedName>
        <fullName evidence="1">Uncharacterized protein</fullName>
    </submittedName>
</protein>
<keyword evidence="1" id="KW-0614">Plasmid</keyword>
<dbReference type="AlphaFoldDB" id="A0A073CBX0"/>
<dbReference type="GeneID" id="77290604"/>
<geneLocation type="plasmid" evidence="1 2">
    <name>pPA79</name>
</geneLocation>
<dbReference type="Proteomes" id="UP000027395">
    <property type="component" value="Plasmid pPA79"/>
</dbReference>
<keyword evidence="2" id="KW-1185">Reference proteome</keyword>
<dbReference type="HOGENOM" id="CLU_2480669_0_0_3"/>
<dbReference type="PATRIC" id="fig|388467.6.peg.4866"/>
<dbReference type="RefSeq" id="WP_052369771.1">
    <property type="nucleotide sequence ID" value="NZ_CM002808.1"/>
</dbReference>
<dbReference type="EMBL" id="CM002808">
    <property type="protein sequence ID" value="KEI65153.1"/>
    <property type="molecule type" value="Genomic_DNA"/>
</dbReference>
<reference evidence="1 2" key="1">
    <citation type="journal article" date="2014" name="Appl. Environ. Microbiol.">
        <title>Elucidation of insertion elements encoded on plasmids and in vitro construction of shuttle vectors from the toxic cyanobacterium Planktothrix.</title>
        <authorList>
            <person name="Christiansen G."/>
            <person name="Goesmann A."/>
            <person name="Kurmayer R."/>
        </authorList>
    </citation>
    <scope>NUCLEOTIDE SEQUENCE [LARGE SCALE GENOMIC DNA]</scope>
    <source>
        <strain evidence="1 2">NIVA-CYA 126/8</strain>
        <plasmid evidence="1">pPA79</plasmid>
    </source>
</reference>
<name>A0A073CBX0_PLAA1</name>
<evidence type="ECO:0000313" key="1">
    <source>
        <dbReference type="EMBL" id="KEI65153.1"/>
    </source>
</evidence>
<gene>
    <name evidence="1" type="ORF">A19Y_8062</name>
</gene>
<sequence length="87" mass="10078">MPAIKKQIVTDEDFNPVAVIINYHDWKRIEALLFEHEQNLLVDKQAVSLFAKSLTDEELNVFPIMQLAETGFAEWNDPEEDIYNDVA</sequence>
<proteinExistence type="predicted"/>
<evidence type="ECO:0000313" key="2">
    <source>
        <dbReference type="Proteomes" id="UP000027395"/>
    </source>
</evidence>
<organism evidence="1 2">
    <name type="scientific">Planktothrix agardhii (strain NIVA-CYA 126/8)</name>
    <dbReference type="NCBI Taxonomy" id="388467"/>
    <lineage>
        <taxon>Bacteria</taxon>
        <taxon>Bacillati</taxon>
        <taxon>Cyanobacteriota</taxon>
        <taxon>Cyanophyceae</taxon>
        <taxon>Oscillatoriophycideae</taxon>
        <taxon>Oscillatoriales</taxon>
        <taxon>Microcoleaceae</taxon>
        <taxon>Planktothrix</taxon>
    </lineage>
</organism>